<evidence type="ECO:0000313" key="6">
    <source>
        <dbReference type="EMBL" id="CAK9112361.1"/>
    </source>
</evidence>
<comment type="caution">
    <text evidence="2">Lacks conserved residue(s) required for the propagation of feature annotation.</text>
</comment>
<dbReference type="EMBL" id="CAXAMM010043929">
    <property type="protein sequence ID" value="CAK9112361.1"/>
    <property type="molecule type" value="Genomic_DNA"/>
</dbReference>
<feature type="transmembrane region" description="Helical" evidence="4">
    <location>
        <begin position="558"/>
        <end position="580"/>
    </location>
</feature>
<dbReference type="InterPro" id="IPR002641">
    <property type="entry name" value="PNPLA_dom"/>
</dbReference>
<keyword evidence="4" id="KW-0812">Transmembrane</keyword>
<feature type="domain" description="PNPLA" evidence="5">
    <location>
        <begin position="304"/>
        <end position="511"/>
    </location>
</feature>
<dbReference type="Pfam" id="PF06966">
    <property type="entry name" value="DUF1295"/>
    <property type="match status" value="1"/>
</dbReference>
<feature type="compositionally biased region" description="Basic and acidic residues" evidence="3">
    <location>
        <begin position="211"/>
        <end position="223"/>
    </location>
</feature>
<keyword evidence="1" id="KW-0443">Lipid metabolism</keyword>
<dbReference type="InterPro" id="IPR010721">
    <property type="entry name" value="UstE-like"/>
</dbReference>
<keyword evidence="4" id="KW-1133">Transmembrane helix</keyword>
<evidence type="ECO:0000259" key="5">
    <source>
        <dbReference type="PROSITE" id="PS51635"/>
    </source>
</evidence>
<dbReference type="SUPFAM" id="SSF52151">
    <property type="entry name" value="FabD/lysophospholipase-like"/>
    <property type="match status" value="1"/>
</dbReference>
<dbReference type="PROSITE" id="PS51635">
    <property type="entry name" value="PNPLA"/>
    <property type="match status" value="1"/>
</dbReference>
<protein>
    <submittedName>
        <fullName evidence="6">Uncharacterized protein C594.04c</fullName>
    </submittedName>
</protein>
<evidence type="ECO:0000256" key="3">
    <source>
        <dbReference type="SAM" id="MobiDB-lite"/>
    </source>
</evidence>
<dbReference type="InterPro" id="IPR016035">
    <property type="entry name" value="Acyl_Trfase/lysoPLipase"/>
</dbReference>
<keyword evidence="4" id="KW-0472">Membrane</keyword>
<dbReference type="Gene3D" id="1.20.120.1630">
    <property type="match status" value="1"/>
</dbReference>
<feature type="transmembrane region" description="Helical" evidence="4">
    <location>
        <begin position="475"/>
        <end position="494"/>
    </location>
</feature>
<gene>
    <name evidence="6" type="ORF">SCF082_LOCUS52095</name>
</gene>
<dbReference type="Proteomes" id="UP001642464">
    <property type="component" value="Unassembled WGS sequence"/>
</dbReference>
<feature type="short sequence motif" description="GXSXG" evidence="2">
    <location>
        <begin position="340"/>
        <end position="344"/>
    </location>
</feature>
<evidence type="ECO:0000256" key="1">
    <source>
        <dbReference type="ARBA" id="ARBA00023098"/>
    </source>
</evidence>
<evidence type="ECO:0000256" key="4">
    <source>
        <dbReference type="SAM" id="Phobius"/>
    </source>
</evidence>
<feature type="region of interest" description="Disordered" evidence="3">
    <location>
        <begin position="683"/>
        <end position="702"/>
    </location>
</feature>
<comment type="caution">
    <text evidence="6">The sequence shown here is derived from an EMBL/GenBank/DDBJ whole genome shotgun (WGS) entry which is preliminary data.</text>
</comment>
<evidence type="ECO:0000313" key="7">
    <source>
        <dbReference type="Proteomes" id="UP001642464"/>
    </source>
</evidence>
<organism evidence="6 7">
    <name type="scientific">Durusdinium trenchii</name>
    <dbReference type="NCBI Taxonomy" id="1381693"/>
    <lineage>
        <taxon>Eukaryota</taxon>
        <taxon>Sar</taxon>
        <taxon>Alveolata</taxon>
        <taxon>Dinophyceae</taxon>
        <taxon>Suessiales</taxon>
        <taxon>Symbiodiniaceae</taxon>
        <taxon>Durusdinium</taxon>
    </lineage>
</organism>
<dbReference type="Pfam" id="PF01734">
    <property type="entry name" value="Patatin"/>
    <property type="match status" value="1"/>
</dbReference>
<keyword evidence="7" id="KW-1185">Reference proteome</keyword>
<feature type="region of interest" description="Disordered" evidence="3">
    <location>
        <begin position="201"/>
        <end position="223"/>
    </location>
</feature>
<accession>A0ABP0SIZ0</accession>
<feature type="short sequence motif" description="GXGXXG" evidence="2">
    <location>
        <begin position="308"/>
        <end position="313"/>
    </location>
</feature>
<sequence>MFHFICLDACCSVTHPTPSLPRIAAVRRQSLELPESCTDVVVSVGGNNATAATTTVLGGDVPSSVEEALCRLYTFAQAFEAEFDIEMTELARSIGPSRRLVICSCYNPCFAPFNVTTVSQPVANLALSVLSDAVLRVATRLRAPVIDLRRVMTKVEDFANPIEPSSLGGAKIAAEIVRVVRTHPFEFGTVVYPKDYADSELVQPHGQTPKGRAETGLEKEAEPLKLDSLRPSAGLDSCTHDTGGSCYLFGCEDWRNAQCVHGQCLCRSDQCSVGGECVPERWTKQSPAGFGKAPVKGRGNFTALVLSGGGAKGAFELGVLEGICRNNSLAHLRNWSMIVGTSIGALNAGALAQFSPEAQCDQVPGHAGDGEDGEEGAVIQLSTLHYVWSFTSANPCLRHPMNCLARPWDFDAFGRTVIYVDVLALLTWLYSLRRIPSTGTSDPSIVDRLWSIMPWVYTWHYFFASYFTDGLNPRLLIMTLLATLWGVRLTYNFYIKGGFTGGEDYRWAVIRKWYPGWRWEVFNLIFICFFQQVAVMAFTTPAAAAFSSSTPLTAMDLAAALFYLLLVLGEAVADAQMFAFQTEKYRRRAAKEEMGEYGAGFIQSGLWAWSRHPNYFCEVTMWWAFYLFSIPATGEMLNWTIWGAVFLTGLFLLPGASLDITEALSSSKYPEYRNYQKRVSKYFPLPPRSTPTLSKPLRSDPR</sequence>
<dbReference type="PANTHER" id="PTHR32251:SF23">
    <property type="entry name" value="3-OXO-5-ALPHA-STEROID 4-DEHYDROGENASE (DUF1295)"/>
    <property type="match status" value="1"/>
</dbReference>
<dbReference type="PANTHER" id="PTHR32251">
    <property type="entry name" value="3-OXO-5-ALPHA-STEROID 4-DEHYDROGENASE"/>
    <property type="match status" value="1"/>
</dbReference>
<proteinExistence type="predicted"/>
<evidence type="ECO:0000256" key="2">
    <source>
        <dbReference type="PROSITE-ProRule" id="PRU01161"/>
    </source>
</evidence>
<dbReference type="Gene3D" id="3.40.1090.10">
    <property type="entry name" value="Cytosolic phospholipase A2 catalytic domain"/>
    <property type="match status" value="1"/>
</dbReference>
<feature type="transmembrane region" description="Helical" evidence="4">
    <location>
        <begin position="521"/>
        <end position="546"/>
    </location>
</feature>
<dbReference type="SUPFAM" id="SSF52266">
    <property type="entry name" value="SGNH hydrolase"/>
    <property type="match status" value="1"/>
</dbReference>
<name>A0ABP0SIZ0_9DINO</name>
<reference evidence="6 7" key="1">
    <citation type="submission" date="2024-02" db="EMBL/GenBank/DDBJ databases">
        <authorList>
            <person name="Chen Y."/>
            <person name="Shah S."/>
            <person name="Dougan E. K."/>
            <person name="Thang M."/>
            <person name="Chan C."/>
        </authorList>
    </citation>
    <scope>NUCLEOTIDE SEQUENCE [LARGE SCALE GENOMIC DNA]</scope>
</reference>